<dbReference type="PANTHER" id="PTHR10210">
    <property type="entry name" value="RIBOSE-PHOSPHATE DIPHOSPHOKINASE FAMILY MEMBER"/>
    <property type="match status" value="1"/>
</dbReference>
<evidence type="ECO:0000256" key="5">
    <source>
        <dbReference type="ARBA" id="ARBA00022777"/>
    </source>
</evidence>
<dbReference type="OrthoDB" id="324294at2"/>
<dbReference type="EC" id="2.7.6.1" evidence="1"/>
<keyword evidence="5 11" id="KW-0418">Kinase</keyword>
<keyword evidence="4" id="KW-0547">Nucleotide-binding</keyword>
<dbReference type="NCBIfam" id="NF005537">
    <property type="entry name" value="PRK07199.1"/>
    <property type="match status" value="1"/>
</dbReference>
<keyword evidence="2" id="KW-0808">Transferase</keyword>
<gene>
    <name evidence="11" type="ORF">Ga0061068_104177</name>
</gene>
<dbReference type="GO" id="GO:0016301">
    <property type="term" value="F:kinase activity"/>
    <property type="evidence" value="ECO:0007669"/>
    <property type="project" value="UniProtKB-KW"/>
</dbReference>
<dbReference type="InterPro" id="IPR000836">
    <property type="entry name" value="PRTase_dom"/>
</dbReference>
<proteinExistence type="inferred from homology"/>
<name>A0A0K6IVD1_9PROT</name>
<organism evidence="11 12">
    <name type="scientific">Tepidiphilus thermophilus</name>
    <dbReference type="NCBI Taxonomy" id="876478"/>
    <lineage>
        <taxon>Bacteria</taxon>
        <taxon>Pseudomonadati</taxon>
        <taxon>Pseudomonadota</taxon>
        <taxon>Hydrogenophilia</taxon>
        <taxon>Hydrogenophilales</taxon>
        <taxon>Hydrogenophilaceae</taxon>
        <taxon>Tepidiphilus</taxon>
    </lineage>
</organism>
<evidence type="ECO:0000256" key="7">
    <source>
        <dbReference type="ARBA" id="ARBA00049535"/>
    </source>
</evidence>
<keyword evidence="3 8" id="KW-0545">Nucleotide biosynthesis</keyword>
<dbReference type="SUPFAM" id="SSF53271">
    <property type="entry name" value="PRTase-like"/>
    <property type="match status" value="2"/>
</dbReference>
<dbReference type="GO" id="GO:0005737">
    <property type="term" value="C:cytoplasm"/>
    <property type="evidence" value="ECO:0007669"/>
    <property type="project" value="TreeGrafter"/>
</dbReference>
<evidence type="ECO:0000259" key="9">
    <source>
        <dbReference type="Pfam" id="PF00156"/>
    </source>
</evidence>
<dbReference type="PANTHER" id="PTHR10210:SF32">
    <property type="entry name" value="RIBOSE-PHOSPHATE PYROPHOSPHOKINASE 2"/>
    <property type="match status" value="1"/>
</dbReference>
<keyword evidence="6" id="KW-0067">ATP-binding</keyword>
<feature type="domain" description="Phosphoribosyltransferase" evidence="9">
    <location>
        <begin position="155"/>
        <end position="245"/>
    </location>
</feature>
<comment type="catalytic activity">
    <reaction evidence="7">
        <text>D-ribose 5-phosphate + ATP = 5-phospho-alpha-D-ribose 1-diphosphate + AMP + H(+)</text>
        <dbReference type="Rhea" id="RHEA:15609"/>
        <dbReference type="ChEBI" id="CHEBI:15378"/>
        <dbReference type="ChEBI" id="CHEBI:30616"/>
        <dbReference type="ChEBI" id="CHEBI:58017"/>
        <dbReference type="ChEBI" id="CHEBI:78346"/>
        <dbReference type="ChEBI" id="CHEBI:456215"/>
        <dbReference type="EC" id="2.7.6.1"/>
    </reaction>
</comment>
<dbReference type="NCBIfam" id="TIGR01251">
    <property type="entry name" value="ribP_PPkin"/>
    <property type="match status" value="1"/>
</dbReference>
<dbReference type="RefSeq" id="WP_055423363.1">
    <property type="nucleotide sequence ID" value="NZ_CYHH01000004.1"/>
</dbReference>
<evidence type="ECO:0000259" key="10">
    <source>
        <dbReference type="Pfam" id="PF13793"/>
    </source>
</evidence>
<accession>A0A0K6IVD1</accession>
<dbReference type="Pfam" id="PF13793">
    <property type="entry name" value="Pribosyltran_N"/>
    <property type="match status" value="1"/>
</dbReference>
<dbReference type="GO" id="GO:0002189">
    <property type="term" value="C:ribose phosphate diphosphokinase complex"/>
    <property type="evidence" value="ECO:0007669"/>
    <property type="project" value="TreeGrafter"/>
</dbReference>
<dbReference type="InterPro" id="IPR029057">
    <property type="entry name" value="PRTase-like"/>
</dbReference>
<dbReference type="GO" id="GO:0006164">
    <property type="term" value="P:purine nucleotide biosynthetic process"/>
    <property type="evidence" value="ECO:0007669"/>
    <property type="project" value="TreeGrafter"/>
</dbReference>
<comment type="similarity">
    <text evidence="8">Belongs to the ribose-phosphate pyrophosphokinase family.</text>
</comment>
<dbReference type="InterPro" id="IPR005946">
    <property type="entry name" value="Rib-P_diPkinase"/>
</dbReference>
<reference evidence="12" key="1">
    <citation type="submission" date="2015-08" db="EMBL/GenBank/DDBJ databases">
        <authorList>
            <person name="Babu N.S."/>
            <person name="Beckwith C.J."/>
            <person name="Beseler K.G."/>
            <person name="Brison A."/>
            <person name="Carone J.V."/>
            <person name="Caskin T.P."/>
            <person name="Diamond M."/>
            <person name="Durham M.E."/>
            <person name="Foxe J.M."/>
            <person name="Go M."/>
            <person name="Henderson B.A."/>
            <person name="Jones I.B."/>
            <person name="McGettigan J.A."/>
            <person name="Micheletti S.J."/>
            <person name="Nasrallah M.E."/>
            <person name="Ortiz D."/>
            <person name="Piller C.R."/>
            <person name="Privatt S.R."/>
            <person name="Schneider S.L."/>
            <person name="Sharp S."/>
            <person name="Smith T.C."/>
            <person name="Stanton J.D."/>
            <person name="Ullery H.E."/>
            <person name="Wilson R.J."/>
            <person name="Serrano M.G."/>
            <person name="Buck G."/>
            <person name="Lee V."/>
            <person name="Wang Y."/>
            <person name="Carvalho R."/>
            <person name="Voegtly L."/>
            <person name="Shi R."/>
            <person name="Duckworth R."/>
            <person name="Johnson A."/>
            <person name="Loviza R."/>
            <person name="Walstead R."/>
            <person name="Shah Z."/>
            <person name="Kiflezghi M."/>
            <person name="Wade K."/>
            <person name="Ball S.L."/>
            <person name="Bradley K.W."/>
            <person name="Asai D.J."/>
            <person name="Bowman C.A."/>
            <person name="Russell D.A."/>
            <person name="Pope W.H."/>
            <person name="Jacobs-Sera D."/>
            <person name="Hendrix R.W."/>
            <person name="Hatfull G.F."/>
        </authorList>
    </citation>
    <scope>NUCLEOTIDE SEQUENCE [LARGE SCALE GENOMIC DNA]</scope>
    <source>
        <strain evidence="12">JCM 19170</strain>
    </source>
</reference>
<evidence type="ECO:0000313" key="11">
    <source>
        <dbReference type="EMBL" id="CUB07048.1"/>
    </source>
</evidence>
<keyword evidence="12" id="KW-1185">Reference proteome</keyword>
<dbReference type="GO" id="GO:0000287">
    <property type="term" value="F:magnesium ion binding"/>
    <property type="evidence" value="ECO:0007669"/>
    <property type="project" value="InterPro"/>
</dbReference>
<evidence type="ECO:0000256" key="2">
    <source>
        <dbReference type="ARBA" id="ARBA00022679"/>
    </source>
</evidence>
<dbReference type="InterPro" id="IPR029099">
    <property type="entry name" value="Pribosyltran_N"/>
</dbReference>
<dbReference type="AlphaFoldDB" id="A0A0K6IVD1"/>
<evidence type="ECO:0000256" key="6">
    <source>
        <dbReference type="ARBA" id="ARBA00022840"/>
    </source>
</evidence>
<evidence type="ECO:0000256" key="8">
    <source>
        <dbReference type="RuleBase" id="RU004324"/>
    </source>
</evidence>
<protein>
    <recommendedName>
        <fullName evidence="1">ribose-phosphate diphosphokinase</fullName>
        <ecNumber evidence="1">2.7.6.1</ecNumber>
    </recommendedName>
</protein>
<evidence type="ECO:0000256" key="1">
    <source>
        <dbReference type="ARBA" id="ARBA00013247"/>
    </source>
</evidence>
<evidence type="ECO:0000256" key="3">
    <source>
        <dbReference type="ARBA" id="ARBA00022727"/>
    </source>
</evidence>
<feature type="domain" description="Ribose-phosphate pyrophosphokinase N-terminal" evidence="10">
    <location>
        <begin position="8"/>
        <end position="106"/>
    </location>
</feature>
<sequence length="292" mass="31168">MLLFFPEEEGFARRLAAATGLEAAPIERHRFPDEEIKLRLPERLPEKVVLLRGLDRPNEKLVELLLASAGLHEAGVRRIVLVAPYFPYLRQDKAFAPGEVASAFVVGRFVASCVEALVTVDPHLHRIARLDEAVPVTPALALCAAPLLGELAARERGRPLLVGPDEESRAWVEAAAHASGLEYAVGRKERRGDRDVAVTLPEGLNVRGRAAVVLDDVASTGRTLAQAVRALRSAGAATVDVAVTHALFVEDALETVRAAGAGAIWSTDTIAHPTNAVSVAPLIAQALAALLR</sequence>
<evidence type="ECO:0000256" key="4">
    <source>
        <dbReference type="ARBA" id="ARBA00022741"/>
    </source>
</evidence>
<dbReference type="CDD" id="cd06223">
    <property type="entry name" value="PRTases_typeI"/>
    <property type="match status" value="1"/>
</dbReference>
<dbReference type="GO" id="GO:0006015">
    <property type="term" value="P:5-phosphoribose 1-diphosphate biosynthetic process"/>
    <property type="evidence" value="ECO:0007669"/>
    <property type="project" value="TreeGrafter"/>
</dbReference>
<dbReference type="SMART" id="SM01400">
    <property type="entry name" value="Pribosyltran_N"/>
    <property type="match status" value="1"/>
</dbReference>
<dbReference type="GO" id="GO:0004749">
    <property type="term" value="F:ribose phosphate diphosphokinase activity"/>
    <property type="evidence" value="ECO:0007669"/>
    <property type="project" value="UniProtKB-EC"/>
</dbReference>
<evidence type="ECO:0000313" key="12">
    <source>
        <dbReference type="Proteomes" id="UP000182108"/>
    </source>
</evidence>
<dbReference type="Pfam" id="PF00156">
    <property type="entry name" value="Pribosyltran"/>
    <property type="match status" value="1"/>
</dbReference>
<dbReference type="EMBL" id="CYHH01000004">
    <property type="protein sequence ID" value="CUB07048.1"/>
    <property type="molecule type" value="Genomic_DNA"/>
</dbReference>
<dbReference type="GO" id="GO:0005524">
    <property type="term" value="F:ATP binding"/>
    <property type="evidence" value="ECO:0007669"/>
    <property type="project" value="UniProtKB-KW"/>
</dbReference>
<dbReference type="Gene3D" id="3.40.50.2020">
    <property type="match status" value="2"/>
</dbReference>
<dbReference type="Proteomes" id="UP000182108">
    <property type="component" value="Unassembled WGS sequence"/>
</dbReference>